<comment type="subcellular location">
    <subcellularLocation>
        <location evidence="1">Secreted</location>
    </subcellularLocation>
</comment>
<comment type="caution">
    <text evidence="4">The sequence shown here is derived from an EMBL/GenBank/DDBJ whole genome shotgun (WGS) entry which is preliminary data.</text>
</comment>
<keyword evidence="2" id="KW-0964">Secreted</keyword>
<organism evidence="4 5">
    <name type="scientific">Novosphingobium guangzhouense</name>
    <dbReference type="NCBI Taxonomy" id="1850347"/>
    <lineage>
        <taxon>Bacteria</taxon>
        <taxon>Pseudomonadati</taxon>
        <taxon>Pseudomonadota</taxon>
        <taxon>Alphaproteobacteria</taxon>
        <taxon>Sphingomonadales</taxon>
        <taxon>Sphingomonadaceae</taxon>
        <taxon>Novosphingobium</taxon>
    </lineage>
</organism>
<keyword evidence="3" id="KW-0732">Signal</keyword>
<dbReference type="GO" id="GO:0005576">
    <property type="term" value="C:extracellular region"/>
    <property type="evidence" value="ECO:0007669"/>
    <property type="project" value="UniProtKB-SubCell"/>
</dbReference>
<dbReference type="Proteomes" id="UP000236327">
    <property type="component" value="Unassembled WGS sequence"/>
</dbReference>
<feature type="signal peptide" evidence="3">
    <location>
        <begin position="1"/>
        <end position="26"/>
    </location>
</feature>
<evidence type="ECO:0008006" key="6">
    <source>
        <dbReference type="Google" id="ProtNLM"/>
    </source>
</evidence>
<gene>
    <name evidence="4" type="ORF">A8V01_20585</name>
</gene>
<dbReference type="PANTHER" id="PTHR10009">
    <property type="entry name" value="PROTEIN YELLOW-RELATED"/>
    <property type="match status" value="1"/>
</dbReference>
<evidence type="ECO:0000256" key="3">
    <source>
        <dbReference type="SAM" id="SignalP"/>
    </source>
</evidence>
<keyword evidence="5" id="KW-1185">Reference proteome</keyword>
<proteinExistence type="predicted"/>
<dbReference type="EMBL" id="LYMM01000036">
    <property type="protein sequence ID" value="PNU04383.1"/>
    <property type="molecule type" value="Genomic_DNA"/>
</dbReference>
<protein>
    <recommendedName>
        <fullName evidence="6">Gluconolactonase</fullName>
    </recommendedName>
</protein>
<feature type="chain" id="PRO_5014400999" description="Gluconolactonase" evidence="3">
    <location>
        <begin position="27"/>
        <end position="372"/>
    </location>
</feature>
<dbReference type="AlphaFoldDB" id="A0A2K2G026"/>
<name>A0A2K2G026_9SPHN</name>
<dbReference type="Pfam" id="PF03022">
    <property type="entry name" value="MRJP"/>
    <property type="match status" value="1"/>
</dbReference>
<dbReference type="SUPFAM" id="SSF63829">
    <property type="entry name" value="Calcium-dependent phosphotriesterase"/>
    <property type="match status" value="1"/>
</dbReference>
<evidence type="ECO:0000313" key="5">
    <source>
        <dbReference type="Proteomes" id="UP000236327"/>
    </source>
</evidence>
<evidence type="ECO:0000256" key="1">
    <source>
        <dbReference type="ARBA" id="ARBA00004613"/>
    </source>
</evidence>
<dbReference type="InterPro" id="IPR017996">
    <property type="entry name" value="MRJP/yellow-related"/>
</dbReference>
<dbReference type="PANTHER" id="PTHR10009:SF18">
    <property type="entry name" value="PROTEIN YELLOW-LIKE PROTEIN"/>
    <property type="match status" value="1"/>
</dbReference>
<dbReference type="InterPro" id="IPR011042">
    <property type="entry name" value="6-blade_b-propeller_TolB-like"/>
</dbReference>
<reference evidence="4 5" key="1">
    <citation type="submission" date="2016-05" db="EMBL/GenBank/DDBJ databases">
        <title>Complete genome sequence of Novosphingobium guangzhouense SA925(T).</title>
        <authorList>
            <person name="Sha S."/>
        </authorList>
    </citation>
    <scope>NUCLEOTIDE SEQUENCE [LARGE SCALE GENOMIC DNA]</scope>
    <source>
        <strain evidence="4 5">SA925</strain>
    </source>
</reference>
<dbReference type="OrthoDB" id="9797664at2"/>
<dbReference type="RefSeq" id="WP_103096329.1">
    <property type="nucleotide sequence ID" value="NZ_LYMM01000036.1"/>
</dbReference>
<evidence type="ECO:0000256" key="2">
    <source>
        <dbReference type="ARBA" id="ARBA00022525"/>
    </source>
</evidence>
<sequence>MRARASLLAVALVLAGALAGGGGALADAPAPAAERLEVVRQLDGFGLIGVAVTPAGRIFASAPAATSGNKVIEIDPRTGAITPFPAAGWQVSGQDTRHCWFAPQALWVDDAGALWVLDSGRPTLPSPAPTGPAKLVKFDLAGNRVERTYDFEGAVDAGDSLNDLRIDNRRGLAYLTNIDREGSLVVLDLKTGKARQVLIADRSTRADPAEHLHIGGKVGLLRSGKPPLVHADGIEMSPDGQWVYYRTLTDHNYWRVPAAALADAALPAAKLSASVEFLGKGPITGGIIMTPEGTLYGGDLEHGGIVGLRSTGSTLASHVVPQTEAIAWGDGFSVAGGYLYIADARLSEKVFANSLPKRGVATIYRIRLTDLK</sequence>
<evidence type="ECO:0000313" key="4">
    <source>
        <dbReference type="EMBL" id="PNU04383.1"/>
    </source>
</evidence>
<accession>A0A2K2G026</accession>
<dbReference type="Gene3D" id="2.120.10.30">
    <property type="entry name" value="TolB, C-terminal domain"/>
    <property type="match status" value="1"/>
</dbReference>